<feature type="region of interest" description="Disordered" evidence="1">
    <location>
        <begin position="69"/>
        <end position="93"/>
    </location>
</feature>
<evidence type="ECO:0000256" key="1">
    <source>
        <dbReference type="SAM" id="MobiDB-lite"/>
    </source>
</evidence>
<evidence type="ECO:0000313" key="3">
    <source>
        <dbReference type="WBParaSite" id="BXY_1479600.1"/>
    </source>
</evidence>
<organism evidence="2 3">
    <name type="scientific">Bursaphelenchus xylophilus</name>
    <name type="common">Pinewood nematode worm</name>
    <name type="synonym">Aphelenchoides xylophilus</name>
    <dbReference type="NCBI Taxonomy" id="6326"/>
    <lineage>
        <taxon>Eukaryota</taxon>
        <taxon>Metazoa</taxon>
        <taxon>Ecdysozoa</taxon>
        <taxon>Nematoda</taxon>
        <taxon>Chromadorea</taxon>
        <taxon>Rhabditida</taxon>
        <taxon>Tylenchina</taxon>
        <taxon>Tylenchomorpha</taxon>
        <taxon>Aphelenchoidea</taxon>
        <taxon>Aphelenchoididae</taxon>
        <taxon>Bursaphelenchus</taxon>
    </lineage>
</organism>
<sequence length="113" mass="12237">SAATLCSLFSRQADNCQCVCKLQTDQYKAKFSKKPADFPYDFAFGSEFLQHYCLSIGMTRSGDLEIGLAENKKKPDGGQVEGDRADKKGGRKSAAACSLSFVMASFFAILASN</sequence>
<proteinExistence type="predicted"/>
<dbReference type="AlphaFoldDB" id="A0A1I7SP06"/>
<evidence type="ECO:0000313" key="2">
    <source>
        <dbReference type="Proteomes" id="UP000095284"/>
    </source>
</evidence>
<reference evidence="3" key="1">
    <citation type="submission" date="2016-11" db="UniProtKB">
        <authorList>
            <consortium name="WormBaseParasite"/>
        </authorList>
    </citation>
    <scope>IDENTIFICATION</scope>
</reference>
<accession>A0A1I7SP06</accession>
<name>A0A1I7SP06_BURXY</name>
<protein>
    <submittedName>
        <fullName evidence="3">RGM_C domain-containing protein</fullName>
    </submittedName>
</protein>
<dbReference type="Proteomes" id="UP000095284">
    <property type="component" value="Unplaced"/>
</dbReference>
<dbReference type="WBParaSite" id="BXY_1479600.1">
    <property type="protein sequence ID" value="BXY_1479600.1"/>
    <property type="gene ID" value="BXY_1479600"/>
</dbReference>
<feature type="compositionally biased region" description="Basic and acidic residues" evidence="1">
    <location>
        <begin position="70"/>
        <end position="88"/>
    </location>
</feature>